<dbReference type="InterPro" id="IPR004332">
    <property type="entry name" value="Transposase_MuDR"/>
</dbReference>
<reference evidence="7" key="2">
    <citation type="submission" date="2005-04" db="EMBL/GenBank/DDBJ databases">
        <authorList>
            <person name="Buell C.R."/>
            <person name="Wing R.A."/>
            <person name="McCombie W.A."/>
            <person name="Ouyang S."/>
        </authorList>
    </citation>
    <scope>NUCLEOTIDE SEQUENCE</scope>
</reference>
<dbReference type="EMBL" id="DP000011">
    <property type="protein sequence ID" value="ABA95840.2"/>
    <property type="molecule type" value="Genomic_DNA"/>
</dbReference>
<dbReference type="PROSITE" id="PS50966">
    <property type="entry name" value="ZF_SWIM"/>
    <property type="match status" value="1"/>
</dbReference>
<evidence type="ECO:0000313" key="7">
    <source>
        <dbReference type="EMBL" id="ABA95840.2"/>
    </source>
</evidence>
<dbReference type="InterPro" id="IPR018289">
    <property type="entry name" value="MULE_transposase_dom"/>
</dbReference>
<name>Q2QXK8_ORYSJ</name>
<organism evidence="7">
    <name type="scientific">Oryza sativa subsp. japonica</name>
    <name type="common">Rice</name>
    <dbReference type="NCBI Taxonomy" id="39947"/>
    <lineage>
        <taxon>Eukaryota</taxon>
        <taxon>Viridiplantae</taxon>
        <taxon>Streptophyta</taxon>
        <taxon>Embryophyta</taxon>
        <taxon>Tracheophyta</taxon>
        <taxon>Spermatophyta</taxon>
        <taxon>Magnoliopsida</taxon>
        <taxon>Liliopsida</taxon>
        <taxon>Poales</taxon>
        <taxon>Poaceae</taxon>
        <taxon>BOP clade</taxon>
        <taxon>Oryzoideae</taxon>
        <taxon>Oryzeae</taxon>
        <taxon>Oryzinae</taxon>
        <taxon>Oryza</taxon>
        <taxon>Oryza sativa</taxon>
    </lineage>
</organism>
<keyword evidence="2 4" id="KW-0863">Zinc-finger</keyword>
<keyword evidence="1" id="KW-0479">Metal-binding</keyword>
<evidence type="ECO:0000256" key="3">
    <source>
        <dbReference type="ARBA" id="ARBA00022833"/>
    </source>
</evidence>
<keyword evidence="3" id="KW-0862">Zinc</keyword>
<dbReference type="PANTHER" id="PTHR31973:SF195">
    <property type="entry name" value="MUDR FAMILY TRANSPOSASE"/>
    <property type="match status" value="1"/>
</dbReference>
<dbReference type="InterPro" id="IPR007527">
    <property type="entry name" value="Znf_SWIM"/>
</dbReference>
<evidence type="ECO:0000259" key="6">
    <source>
        <dbReference type="PROSITE" id="PS50966"/>
    </source>
</evidence>
<protein>
    <submittedName>
        <fullName evidence="7">Transposon protein, putative, Mutator sub-class</fullName>
    </submittedName>
</protein>
<dbReference type="GO" id="GO:0008270">
    <property type="term" value="F:zinc ion binding"/>
    <property type="evidence" value="ECO:0007669"/>
    <property type="project" value="UniProtKB-KW"/>
</dbReference>
<sequence>MERGETAAREEGVPQATASLLHNELSSGIEVQAQERFGQFTAKLVDGTCVHVPRKCLEWVVDYQQCTLESLEKDLAARVTWGKCQQVVMSGYDMTTGEETPFKDNMDVVHALFVRKSDKKLFLYADVEDKHDQLVTNSSVSEVNELFMDEVVTARHGDESNNLPDIDWDGLEIAQIPQEQVHHQVIDWDGLEIAPILEADVGSSVPLMGEDDMYAFVGLRAEDERAEQARLQAENQRDSAPNPAADVAQGDLNLNEAEIDVNDVVPGEAGVFYDRDDPPMEVGSLYISMVEFRSAVRQHAIKGQFELGTEKIDTERFRGYCTAEGCPWAIVARLQPDGKSVRVTLNRFPHHCTSTARVKTKMSSYKWVAEKAIPFLKKDPNMGATKLQDELQTTHKVTVGYSTVYAGMQKSIEQIFGTWEESFAFLFNFKAEIELKMPGNVVEIDVQEDGDGIYFHRFFCSFKPCIDGFIMGCRPYLSIDSTALNGKWNGQLASATSIDGHNWMFPVAFGFFQSETTDNWTWFMQQLNKAVGNLPTLAISSDACKGLENAVKNVFQRAEHRECFWHLMQNFIKKFQGPVFGNMYPAARSYMPERFYHYMNKIYEANSDVKPYLETYHKLLWMRSKFSEEIKCDFITNNLAESWNKWIKDMKHLPIVELADGIRSKTMNLLARRRKIGEKLDGVMLSIVVCQLNAMTRELGHLKVVQGDRDQAEVTEITAEHQIIRHAVNLVNHTCTCREWQVSGKPCPHALALIISYRNPNMADYLDPCYSVERYKLAYAGVILPLPDKSQWPKVNIGFKLLPPLTKREVGRQRKNQIVGCLDKGKARSKGKWQVQCKRCLAMGHRSTSPKCPLNGTKKKPSRAKKGRPLSEANCAASTSIEGTPKRQKVGPNGSTNTSPGPITRSQSALTTTGGEGPMRQMTTPPRPTRAAKKITPKKGLKTSAP</sequence>
<reference evidence="7" key="3">
    <citation type="submission" date="2006-01" db="EMBL/GenBank/DDBJ databases">
        <authorList>
            <person name="Buell R."/>
        </authorList>
    </citation>
    <scope>NUCLEOTIDE SEQUENCE</scope>
</reference>
<gene>
    <name evidence="7" type="ordered locus">LOC_Os12g05700</name>
</gene>
<feature type="compositionally biased region" description="Basic residues" evidence="5">
    <location>
        <begin position="857"/>
        <end position="868"/>
    </location>
</feature>
<dbReference type="AlphaFoldDB" id="Q2QXK8"/>
<feature type="domain" description="SWIM-type" evidence="6">
    <location>
        <begin position="726"/>
        <end position="758"/>
    </location>
</feature>
<dbReference type="InterPro" id="IPR006564">
    <property type="entry name" value="Znf_PMZ"/>
</dbReference>
<dbReference type="PANTHER" id="PTHR31973">
    <property type="entry name" value="POLYPROTEIN, PUTATIVE-RELATED"/>
    <property type="match status" value="1"/>
</dbReference>
<evidence type="ECO:0000256" key="1">
    <source>
        <dbReference type="ARBA" id="ARBA00022723"/>
    </source>
</evidence>
<feature type="compositionally biased region" description="Polar residues" evidence="5">
    <location>
        <begin position="893"/>
        <end position="913"/>
    </location>
</feature>
<dbReference type="Pfam" id="PF04434">
    <property type="entry name" value="SWIM"/>
    <property type="match status" value="1"/>
</dbReference>
<evidence type="ECO:0000256" key="2">
    <source>
        <dbReference type="ARBA" id="ARBA00022771"/>
    </source>
</evidence>
<accession>Q2QXK8</accession>
<dbReference type="Pfam" id="PF10551">
    <property type="entry name" value="MULE"/>
    <property type="match status" value="1"/>
</dbReference>
<evidence type="ECO:0000256" key="4">
    <source>
        <dbReference type="PROSITE-ProRule" id="PRU00325"/>
    </source>
</evidence>
<evidence type="ECO:0000256" key="5">
    <source>
        <dbReference type="SAM" id="MobiDB-lite"/>
    </source>
</evidence>
<dbReference type="Pfam" id="PF03108">
    <property type="entry name" value="DBD_Tnp_Mut"/>
    <property type="match status" value="1"/>
</dbReference>
<dbReference type="SMART" id="SM00575">
    <property type="entry name" value="ZnF_PMZ"/>
    <property type="match status" value="1"/>
</dbReference>
<reference evidence="7" key="1">
    <citation type="journal article" date="2005" name="BMC Biol.">
        <title>The sequence of rice chromosomes 11 and 12, rich in disease resistance genes and recent gene duplications.</title>
        <authorList>
            <consortium name="The rice chromosomes 11 and 12 sequencing consortia"/>
        </authorList>
    </citation>
    <scope>NUCLEOTIDE SEQUENCE [LARGE SCALE GENOMIC DNA]</scope>
</reference>
<proteinExistence type="predicted"/>
<feature type="region of interest" description="Disordered" evidence="5">
    <location>
        <begin position="846"/>
        <end position="946"/>
    </location>
</feature>
<feature type="compositionally biased region" description="Basic residues" evidence="5">
    <location>
        <begin position="930"/>
        <end position="946"/>
    </location>
</feature>